<evidence type="ECO:0000256" key="10">
    <source>
        <dbReference type="SAM" id="Phobius"/>
    </source>
</evidence>
<keyword evidence="6 12" id="KW-0418">Kinase</keyword>
<keyword evidence="7" id="KW-0067">ATP-binding</keyword>
<feature type="compositionally biased region" description="Basic and acidic residues" evidence="9">
    <location>
        <begin position="427"/>
        <end position="436"/>
    </location>
</feature>
<feature type="transmembrane region" description="Helical" evidence="10">
    <location>
        <begin position="107"/>
        <end position="127"/>
    </location>
</feature>
<evidence type="ECO:0000313" key="12">
    <source>
        <dbReference type="EMBL" id="GID52143.1"/>
    </source>
</evidence>
<dbReference type="Gene3D" id="3.30.565.10">
    <property type="entry name" value="Histidine kinase-like ATPase, C-terminal domain"/>
    <property type="match status" value="1"/>
</dbReference>
<reference evidence="12 13" key="1">
    <citation type="submission" date="2021-01" db="EMBL/GenBank/DDBJ databases">
        <title>Whole genome shotgun sequence of Actinoplanes couchii NBRC 106145.</title>
        <authorList>
            <person name="Komaki H."/>
            <person name="Tamura T."/>
        </authorList>
    </citation>
    <scope>NUCLEOTIDE SEQUENCE [LARGE SCALE GENOMIC DNA]</scope>
    <source>
        <strain evidence="12 13">NBRC 106145</strain>
    </source>
</reference>
<feature type="domain" description="Signal transduction histidine kinase subgroup 3 dimerisation and phosphoacceptor" evidence="11">
    <location>
        <begin position="188"/>
        <end position="248"/>
    </location>
</feature>
<dbReference type="Gene3D" id="1.20.5.1930">
    <property type="match status" value="1"/>
</dbReference>
<keyword evidence="13" id="KW-1185">Reference proteome</keyword>
<name>A0ABQ3X169_9ACTN</name>
<dbReference type="GO" id="GO:0016301">
    <property type="term" value="F:kinase activity"/>
    <property type="evidence" value="ECO:0007669"/>
    <property type="project" value="UniProtKB-KW"/>
</dbReference>
<evidence type="ECO:0000259" key="11">
    <source>
        <dbReference type="Pfam" id="PF07730"/>
    </source>
</evidence>
<feature type="transmembrane region" description="Helical" evidence="10">
    <location>
        <begin position="50"/>
        <end position="68"/>
    </location>
</feature>
<dbReference type="PANTHER" id="PTHR24421">
    <property type="entry name" value="NITRATE/NITRITE SENSOR PROTEIN NARX-RELATED"/>
    <property type="match status" value="1"/>
</dbReference>
<keyword evidence="5" id="KW-0547">Nucleotide-binding</keyword>
<dbReference type="RefSeq" id="WP_239144857.1">
    <property type="nucleotide sequence ID" value="NZ_BAAAQE010000011.1"/>
</dbReference>
<dbReference type="InterPro" id="IPR036890">
    <property type="entry name" value="HATPase_C_sf"/>
</dbReference>
<evidence type="ECO:0000256" key="9">
    <source>
        <dbReference type="SAM" id="MobiDB-lite"/>
    </source>
</evidence>
<evidence type="ECO:0000256" key="6">
    <source>
        <dbReference type="ARBA" id="ARBA00022777"/>
    </source>
</evidence>
<dbReference type="PANTHER" id="PTHR24421:SF10">
    <property type="entry name" value="NITRATE_NITRITE SENSOR PROTEIN NARQ"/>
    <property type="match status" value="1"/>
</dbReference>
<evidence type="ECO:0000256" key="2">
    <source>
        <dbReference type="ARBA" id="ARBA00012438"/>
    </source>
</evidence>
<dbReference type="EMBL" id="BOMG01000010">
    <property type="protein sequence ID" value="GID52143.1"/>
    <property type="molecule type" value="Genomic_DNA"/>
</dbReference>
<protein>
    <recommendedName>
        <fullName evidence="2">histidine kinase</fullName>
        <ecNumber evidence="2">2.7.13.3</ecNumber>
    </recommendedName>
</protein>
<gene>
    <name evidence="12" type="ORF">Aco03nite_005470</name>
</gene>
<feature type="transmembrane region" description="Helical" evidence="10">
    <location>
        <begin position="139"/>
        <end position="159"/>
    </location>
</feature>
<organism evidence="12 13">
    <name type="scientific">Actinoplanes couchii</name>
    <dbReference type="NCBI Taxonomy" id="403638"/>
    <lineage>
        <taxon>Bacteria</taxon>
        <taxon>Bacillati</taxon>
        <taxon>Actinomycetota</taxon>
        <taxon>Actinomycetes</taxon>
        <taxon>Micromonosporales</taxon>
        <taxon>Micromonosporaceae</taxon>
        <taxon>Actinoplanes</taxon>
    </lineage>
</organism>
<dbReference type="Proteomes" id="UP000612282">
    <property type="component" value="Unassembled WGS sequence"/>
</dbReference>
<evidence type="ECO:0000256" key="1">
    <source>
        <dbReference type="ARBA" id="ARBA00000085"/>
    </source>
</evidence>
<evidence type="ECO:0000256" key="8">
    <source>
        <dbReference type="ARBA" id="ARBA00023012"/>
    </source>
</evidence>
<keyword evidence="10" id="KW-0472">Membrane</keyword>
<dbReference type="InterPro" id="IPR050482">
    <property type="entry name" value="Sensor_HK_TwoCompSys"/>
</dbReference>
<evidence type="ECO:0000313" key="13">
    <source>
        <dbReference type="Proteomes" id="UP000612282"/>
    </source>
</evidence>
<evidence type="ECO:0000256" key="3">
    <source>
        <dbReference type="ARBA" id="ARBA00022553"/>
    </source>
</evidence>
<dbReference type="EC" id="2.7.13.3" evidence="2"/>
<proteinExistence type="predicted"/>
<evidence type="ECO:0000256" key="7">
    <source>
        <dbReference type="ARBA" id="ARBA00022840"/>
    </source>
</evidence>
<keyword evidence="8" id="KW-0902">Two-component regulatory system</keyword>
<keyword evidence="10" id="KW-0812">Transmembrane</keyword>
<dbReference type="InterPro" id="IPR011712">
    <property type="entry name" value="Sig_transdc_His_kin_sub3_dim/P"/>
</dbReference>
<feature type="transmembrane region" description="Helical" evidence="10">
    <location>
        <begin position="74"/>
        <end position="100"/>
    </location>
</feature>
<accession>A0ABQ3X169</accession>
<feature type="region of interest" description="Disordered" evidence="9">
    <location>
        <begin position="340"/>
        <end position="408"/>
    </location>
</feature>
<keyword evidence="3" id="KW-0597">Phosphoprotein</keyword>
<keyword evidence="4" id="KW-0808">Transferase</keyword>
<dbReference type="Pfam" id="PF07730">
    <property type="entry name" value="HisKA_3"/>
    <property type="match status" value="1"/>
</dbReference>
<feature type="transmembrane region" description="Helical" evidence="10">
    <location>
        <begin position="25"/>
        <end position="43"/>
    </location>
</feature>
<keyword evidence="10" id="KW-1133">Transmembrane helix</keyword>
<feature type="region of interest" description="Disordered" evidence="9">
    <location>
        <begin position="421"/>
        <end position="442"/>
    </location>
</feature>
<comment type="caution">
    <text evidence="12">The sequence shown here is derived from an EMBL/GenBank/DDBJ whole genome shotgun (WGS) entry which is preliminary data.</text>
</comment>
<evidence type="ECO:0000256" key="5">
    <source>
        <dbReference type="ARBA" id="ARBA00022741"/>
    </source>
</evidence>
<sequence length="442" mass="46380">MFLALLVPEPGGAQAVLRDRVADAVAIVVALFYGTVMMVLGDAMRPGPAIPWQADLALGVACAGALLVRRRFPLAVAGVLLPFGAISVTATGPIIVALFTAAIRHRLPLVLLLGAGNIATSGVYFLLHDHPAYGIWLDLLIRGLVTGAAVGWGLFVQAYRRLTTSLRDHAARLVAEQQWREEQARSTERARIAREMHDVLAHRMSLISLHAGALEVRVDASVEERAIAAGAIRRSAHDALEELRTVVGVPDGRPEPPQPGLGDMTDLITSARAAGMTVDYWNGVSHDSPPSQLSRTAYRIIQECLTNARKHGTGPAAAVRLFGAAGRGLRIVVTNPLHGTANKGTGHGTAHGDTGHGAAPVDTGHGASPADTGHGASTADTGHGASTPDTGRWTAHGGTGSDQRRGHGLIGIDERVALAGGRVTHGPSDDEFRTEVDLPWPK</sequence>
<comment type="catalytic activity">
    <reaction evidence="1">
        <text>ATP + protein L-histidine = ADP + protein N-phospho-L-histidine.</text>
        <dbReference type="EC" id="2.7.13.3"/>
    </reaction>
</comment>
<evidence type="ECO:0000256" key="4">
    <source>
        <dbReference type="ARBA" id="ARBA00022679"/>
    </source>
</evidence>